<gene>
    <name evidence="7" type="ORF">FSP39_010406</name>
</gene>
<dbReference type="GO" id="GO:0004383">
    <property type="term" value="F:guanylate cyclase activity"/>
    <property type="evidence" value="ECO:0007669"/>
    <property type="project" value="UniProtKB-EC"/>
</dbReference>
<organism evidence="7 8">
    <name type="scientific">Pinctada imbricata</name>
    <name type="common">Atlantic pearl-oyster</name>
    <name type="synonym">Pinctada martensii</name>
    <dbReference type="NCBI Taxonomy" id="66713"/>
    <lineage>
        <taxon>Eukaryota</taxon>
        <taxon>Metazoa</taxon>
        <taxon>Spiralia</taxon>
        <taxon>Lophotrochozoa</taxon>
        <taxon>Mollusca</taxon>
        <taxon>Bivalvia</taxon>
        <taxon>Autobranchia</taxon>
        <taxon>Pteriomorphia</taxon>
        <taxon>Pterioida</taxon>
        <taxon>Pterioidea</taxon>
        <taxon>Pteriidae</taxon>
        <taxon>Pinctada</taxon>
    </lineage>
</organism>
<keyword evidence="2" id="KW-0547">Nucleotide-binding</keyword>
<dbReference type="Proteomes" id="UP001186944">
    <property type="component" value="Unassembled WGS sequence"/>
</dbReference>
<dbReference type="EC" id="4.6.1.2" evidence="1"/>
<dbReference type="Gene3D" id="6.10.250.780">
    <property type="match status" value="1"/>
</dbReference>
<feature type="domain" description="Haem NO binding associated" evidence="5">
    <location>
        <begin position="259"/>
        <end position="300"/>
    </location>
</feature>
<sequence length="311" mass="36347">NPITKSGKFKQMFKMLVTSMIPIVLLIGMTGNDFITDITNYLEATSIRQTIQFSLTQEIEPLRTRFYSIRNSSKFSLVGYMKRSQRLTQAPFGNLSSHYQEIIVASEYIGRERGFGVNFYAQGKFRTRDDYLMFVEAQDIANVTFTSCRRYSQIAYEIYETEVRNKLELLEPIRTMRYEIRSNKTLHSEGSLEMASWWFENMSMYQDIVREAQIKIADKLKITLQDRANEDLRSIILISTIFGAVLILCPVLVMAVYFLTSQIQRYSVNIANRTKDLKKEKKRTDILLYQMLPKSIADKLQTERERERGTL</sequence>
<accession>A0AA89C3I8</accession>
<dbReference type="InterPro" id="IPR011645">
    <property type="entry name" value="HNOB_dom_associated"/>
</dbReference>
<proteinExistence type="predicted"/>
<evidence type="ECO:0000259" key="6">
    <source>
        <dbReference type="Pfam" id="PF08376"/>
    </source>
</evidence>
<name>A0AA89C3I8_PINIB</name>
<feature type="transmembrane region" description="Helical" evidence="4">
    <location>
        <begin position="12"/>
        <end position="31"/>
    </location>
</feature>
<dbReference type="EMBL" id="VSWD01000006">
    <property type="protein sequence ID" value="KAK3099828.1"/>
    <property type="molecule type" value="Genomic_DNA"/>
</dbReference>
<evidence type="ECO:0000256" key="1">
    <source>
        <dbReference type="ARBA" id="ARBA00012202"/>
    </source>
</evidence>
<evidence type="ECO:0000256" key="3">
    <source>
        <dbReference type="ARBA" id="ARBA00023293"/>
    </source>
</evidence>
<evidence type="ECO:0000256" key="4">
    <source>
        <dbReference type="SAM" id="Phobius"/>
    </source>
</evidence>
<evidence type="ECO:0000313" key="8">
    <source>
        <dbReference type="Proteomes" id="UP001186944"/>
    </source>
</evidence>
<comment type="caution">
    <text evidence="7">The sequence shown here is derived from an EMBL/GenBank/DDBJ whole genome shotgun (WGS) entry which is preliminary data.</text>
</comment>
<dbReference type="AlphaFoldDB" id="A0AA89C3I8"/>
<dbReference type="GO" id="GO:0000166">
    <property type="term" value="F:nucleotide binding"/>
    <property type="evidence" value="ECO:0007669"/>
    <property type="project" value="UniProtKB-KW"/>
</dbReference>
<evidence type="ECO:0000256" key="2">
    <source>
        <dbReference type="ARBA" id="ARBA00022741"/>
    </source>
</evidence>
<reference evidence="7" key="1">
    <citation type="submission" date="2019-08" db="EMBL/GenBank/DDBJ databases">
        <title>The improved chromosome-level genome for the pearl oyster Pinctada fucata martensii using PacBio sequencing and Hi-C.</title>
        <authorList>
            <person name="Zheng Z."/>
        </authorList>
    </citation>
    <scope>NUCLEOTIDE SEQUENCE</scope>
    <source>
        <strain evidence="7">ZZ-2019</strain>
        <tissue evidence="7">Adductor muscle</tissue>
    </source>
</reference>
<feature type="transmembrane region" description="Helical" evidence="4">
    <location>
        <begin position="235"/>
        <end position="259"/>
    </location>
</feature>
<keyword evidence="4" id="KW-1133">Transmembrane helix</keyword>
<feature type="non-terminal residue" evidence="7">
    <location>
        <position position="1"/>
    </location>
</feature>
<dbReference type="Pfam" id="PF08376">
    <property type="entry name" value="NIT"/>
    <property type="match status" value="1"/>
</dbReference>
<keyword evidence="4" id="KW-0472">Membrane</keyword>
<keyword evidence="8" id="KW-1185">Reference proteome</keyword>
<keyword evidence="3" id="KW-0141">cGMP biosynthesis</keyword>
<evidence type="ECO:0000259" key="5">
    <source>
        <dbReference type="Pfam" id="PF07701"/>
    </source>
</evidence>
<evidence type="ECO:0000313" key="7">
    <source>
        <dbReference type="EMBL" id="KAK3099828.1"/>
    </source>
</evidence>
<feature type="domain" description="Nitrate/nitrite sensing protein" evidence="6">
    <location>
        <begin position="46"/>
        <end position="220"/>
    </location>
</feature>
<dbReference type="InterPro" id="IPR013587">
    <property type="entry name" value="Nitrate/nitrite_sensing"/>
</dbReference>
<protein>
    <recommendedName>
        <fullName evidence="1">guanylate cyclase</fullName>
        <ecNumber evidence="1">4.6.1.2</ecNumber>
    </recommendedName>
</protein>
<dbReference type="Pfam" id="PF07701">
    <property type="entry name" value="HNOBA"/>
    <property type="match status" value="1"/>
</dbReference>
<keyword evidence="4" id="KW-0812">Transmembrane</keyword>